<dbReference type="PRINTS" id="PR00039">
    <property type="entry name" value="HTHLYSR"/>
</dbReference>
<feature type="domain" description="HTH lysR-type" evidence="5">
    <location>
        <begin position="1"/>
        <end position="58"/>
    </location>
</feature>
<evidence type="ECO:0000256" key="2">
    <source>
        <dbReference type="ARBA" id="ARBA00023015"/>
    </source>
</evidence>
<accession>A0A386ZQR4</accession>
<keyword evidence="3" id="KW-0238">DNA-binding</keyword>
<dbReference type="KEGG" id="nyu:D7D52_27590"/>
<dbReference type="Gene3D" id="1.10.10.10">
    <property type="entry name" value="Winged helix-like DNA-binding domain superfamily/Winged helix DNA-binding domain"/>
    <property type="match status" value="1"/>
</dbReference>
<dbReference type="PROSITE" id="PS50931">
    <property type="entry name" value="HTH_LYSR"/>
    <property type="match status" value="1"/>
</dbReference>
<dbReference type="InterPro" id="IPR005119">
    <property type="entry name" value="LysR_subst-bd"/>
</dbReference>
<proteinExistence type="inferred from homology"/>
<dbReference type="Pfam" id="PF00126">
    <property type="entry name" value="HTH_1"/>
    <property type="match status" value="1"/>
</dbReference>
<dbReference type="CDD" id="cd05466">
    <property type="entry name" value="PBP2_LTTR_substrate"/>
    <property type="match status" value="1"/>
</dbReference>
<dbReference type="GO" id="GO:0003700">
    <property type="term" value="F:DNA-binding transcription factor activity"/>
    <property type="evidence" value="ECO:0007669"/>
    <property type="project" value="InterPro"/>
</dbReference>
<evidence type="ECO:0000259" key="5">
    <source>
        <dbReference type="PROSITE" id="PS50931"/>
    </source>
</evidence>
<evidence type="ECO:0000313" key="6">
    <source>
        <dbReference type="EMBL" id="AYF79440.1"/>
    </source>
</evidence>
<evidence type="ECO:0000256" key="1">
    <source>
        <dbReference type="ARBA" id="ARBA00009437"/>
    </source>
</evidence>
<comment type="similarity">
    <text evidence="1">Belongs to the LysR transcriptional regulatory family.</text>
</comment>
<keyword evidence="4" id="KW-0804">Transcription</keyword>
<dbReference type="GO" id="GO:0003677">
    <property type="term" value="F:DNA binding"/>
    <property type="evidence" value="ECO:0007669"/>
    <property type="project" value="UniProtKB-KW"/>
</dbReference>
<organism evidence="6 7">
    <name type="scientific">Nocardia yunnanensis</name>
    <dbReference type="NCBI Taxonomy" id="2382165"/>
    <lineage>
        <taxon>Bacteria</taxon>
        <taxon>Bacillati</taxon>
        <taxon>Actinomycetota</taxon>
        <taxon>Actinomycetes</taxon>
        <taxon>Mycobacteriales</taxon>
        <taxon>Nocardiaceae</taxon>
        <taxon>Nocardia</taxon>
    </lineage>
</organism>
<dbReference type="InterPro" id="IPR036388">
    <property type="entry name" value="WH-like_DNA-bd_sf"/>
</dbReference>
<keyword evidence="2" id="KW-0805">Transcription regulation</keyword>
<dbReference type="SUPFAM" id="SSF46785">
    <property type="entry name" value="Winged helix' DNA-binding domain"/>
    <property type="match status" value="1"/>
</dbReference>
<name>A0A386ZQR4_9NOCA</name>
<dbReference type="GO" id="GO:0005829">
    <property type="term" value="C:cytosol"/>
    <property type="evidence" value="ECO:0007669"/>
    <property type="project" value="TreeGrafter"/>
</dbReference>
<sequence length="300" mass="32700">MTIDDLRVFVAVCQAGNLSAVARDLARTQPAVSQHVKRLEHATGVRLIERGPAGVTPTPEGLVLLTAARDGILGLDQALARLADMARGHTGTVCVTTGATTIRNLMSDAVIEFRQRFPRATLEFRTIISSRRCFEALTDGAVDLAWVSIGDAIAGVEQRPVMALPWVLAVREDDPLTQRHPITAADLAEIRHIRLPDNAVSRIQLDTALNALGIQLKPETGVADWNTAVLLAELGIGHAIVPALPYHSAADRPMRFKPLPFLPPLTVGWAVRRWESLSPLARDFANLVEQQCRNLHDRKG</sequence>
<dbReference type="PANTHER" id="PTHR30419:SF8">
    <property type="entry name" value="NITROGEN ASSIMILATION TRANSCRIPTIONAL ACTIVATOR-RELATED"/>
    <property type="match status" value="1"/>
</dbReference>
<evidence type="ECO:0000256" key="3">
    <source>
        <dbReference type="ARBA" id="ARBA00023125"/>
    </source>
</evidence>
<dbReference type="AlphaFoldDB" id="A0A386ZQR4"/>
<dbReference type="PANTHER" id="PTHR30419">
    <property type="entry name" value="HTH-TYPE TRANSCRIPTIONAL REGULATOR YBHD"/>
    <property type="match status" value="1"/>
</dbReference>
<protein>
    <submittedName>
        <fullName evidence="6">LysR family transcriptional regulator</fullName>
    </submittedName>
</protein>
<dbReference type="InterPro" id="IPR000847">
    <property type="entry name" value="LysR_HTH_N"/>
</dbReference>
<dbReference type="Pfam" id="PF03466">
    <property type="entry name" value="LysR_substrate"/>
    <property type="match status" value="1"/>
</dbReference>
<evidence type="ECO:0000256" key="4">
    <source>
        <dbReference type="ARBA" id="ARBA00023163"/>
    </source>
</evidence>
<reference evidence="6 7" key="1">
    <citation type="submission" date="2018-09" db="EMBL/GenBank/DDBJ databases">
        <title>Nocardia yunnanensis sp. nov., an actinomycete isolated from a soil sample.</title>
        <authorList>
            <person name="Zhang J."/>
        </authorList>
    </citation>
    <scope>NUCLEOTIDE SEQUENCE [LARGE SCALE GENOMIC DNA]</scope>
    <source>
        <strain evidence="6 7">CFHS0054</strain>
    </source>
</reference>
<gene>
    <name evidence="6" type="ORF">D7D52_27590</name>
</gene>
<keyword evidence="7" id="KW-1185">Reference proteome</keyword>
<dbReference type="Gene3D" id="3.40.190.290">
    <property type="match status" value="1"/>
</dbReference>
<dbReference type="InterPro" id="IPR036390">
    <property type="entry name" value="WH_DNA-bd_sf"/>
</dbReference>
<dbReference type="SUPFAM" id="SSF53850">
    <property type="entry name" value="Periplasmic binding protein-like II"/>
    <property type="match status" value="1"/>
</dbReference>
<dbReference type="Proteomes" id="UP000267164">
    <property type="component" value="Chromosome"/>
</dbReference>
<evidence type="ECO:0000313" key="7">
    <source>
        <dbReference type="Proteomes" id="UP000267164"/>
    </source>
</evidence>
<dbReference type="EMBL" id="CP032568">
    <property type="protein sequence ID" value="AYF79440.1"/>
    <property type="molecule type" value="Genomic_DNA"/>
</dbReference>
<dbReference type="OrthoDB" id="9803735at2"/>
<dbReference type="InterPro" id="IPR050950">
    <property type="entry name" value="HTH-type_LysR_regulators"/>
</dbReference>